<dbReference type="SMART" id="SM00418">
    <property type="entry name" value="HTH_ARSR"/>
    <property type="match status" value="1"/>
</dbReference>
<evidence type="ECO:0000313" key="5">
    <source>
        <dbReference type="EMBL" id="TQM95343.1"/>
    </source>
</evidence>
<dbReference type="Proteomes" id="UP000315133">
    <property type="component" value="Unassembled WGS sequence"/>
</dbReference>
<evidence type="ECO:0000256" key="3">
    <source>
        <dbReference type="ARBA" id="ARBA00023163"/>
    </source>
</evidence>
<dbReference type="EMBL" id="VFPU01000001">
    <property type="protein sequence ID" value="TQM95343.1"/>
    <property type="molecule type" value="Genomic_DNA"/>
</dbReference>
<evidence type="ECO:0000256" key="1">
    <source>
        <dbReference type="ARBA" id="ARBA00023015"/>
    </source>
</evidence>
<dbReference type="PRINTS" id="PR00778">
    <property type="entry name" value="HTHARSR"/>
</dbReference>
<gene>
    <name evidence="5" type="ORF">FB476_0182</name>
</gene>
<dbReference type="PANTHER" id="PTHR43132:SF8">
    <property type="entry name" value="HTH-TYPE TRANSCRIPTIONAL REGULATOR KMTR"/>
    <property type="match status" value="1"/>
</dbReference>
<dbReference type="RefSeq" id="WP_141817118.1">
    <property type="nucleotide sequence ID" value="NZ_BAAAIL010000003.1"/>
</dbReference>
<dbReference type="SUPFAM" id="SSF46785">
    <property type="entry name" value="Winged helix' DNA-binding domain"/>
    <property type="match status" value="1"/>
</dbReference>
<accession>A0A543KJT8</accession>
<dbReference type="InterPro" id="IPR036388">
    <property type="entry name" value="WH-like_DNA-bd_sf"/>
</dbReference>
<sequence>MPDVRASSVPTDEHAQLAVETFRMLADPTRVKILWLLLHDEHNVSALCQEVGASAPAVSQHLAKLRLAGLVTSRREGTFIYYRATSAHVRRLLTEALSHAEHVAGEVSGDAPHSYRD</sequence>
<dbReference type="PROSITE" id="PS50987">
    <property type="entry name" value="HTH_ARSR_2"/>
    <property type="match status" value="1"/>
</dbReference>
<dbReference type="NCBIfam" id="NF033788">
    <property type="entry name" value="HTH_metalloreg"/>
    <property type="match status" value="1"/>
</dbReference>
<dbReference type="Gene3D" id="1.10.10.10">
    <property type="entry name" value="Winged helix-like DNA-binding domain superfamily/Winged helix DNA-binding domain"/>
    <property type="match status" value="1"/>
</dbReference>
<dbReference type="AlphaFoldDB" id="A0A543KJT8"/>
<dbReference type="InterPro" id="IPR011991">
    <property type="entry name" value="ArsR-like_HTH"/>
</dbReference>
<keyword evidence="2" id="KW-0238">DNA-binding</keyword>
<dbReference type="Pfam" id="PF01022">
    <property type="entry name" value="HTH_5"/>
    <property type="match status" value="1"/>
</dbReference>
<dbReference type="InterPro" id="IPR051011">
    <property type="entry name" value="Metal_resp_trans_reg"/>
</dbReference>
<evidence type="ECO:0000259" key="4">
    <source>
        <dbReference type="PROSITE" id="PS50987"/>
    </source>
</evidence>
<dbReference type="OrthoDB" id="9810923at2"/>
<name>A0A543KJT8_9MICO</name>
<reference evidence="5 6" key="1">
    <citation type="submission" date="2019-06" db="EMBL/GenBank/DDBJ databases">
        <title>Sequencing the genomes of 1000 actinobacteria strains.</title>
        <authorList>
            <person name="Klenk H.-P."/>
        </authorList>
    </citation>
    <scope>NUCLEOTIDE SEQUENCE [LARGE SCALE GENOMIC DNA]</scope>
    <source>
        <strain evidence="5 6">DSM 12362</strain>
    </source>
</reference>
<keyword evidence="3" id="KW-0804">Transcription</keyword>
<feature type="domain" description="HTH arsR-type" evidence="4">
    <location>
        <begin position="10"/>
        <end position="104"/>
    </location>
</feature>
<organism evidence="5 6">
    <name type="scientific">Ornithinimicrobium humiphilum</name>
    <dbReference type="NCBI Taxonomy" id="125288"/>
    <lineage>
        <taxon>Bacteria</taxon>
        <taxon>Bacillati</taxon>
        <taxon>Actinomycetota</taxon>
        <taxon>Actinomycetes</taxon>
        <taxon>Micrococcales</taxon>
        <taxon>Ornithinimicrobiaceae</taxon>
        <taxon>Ornithinimicrobium</taxon>
    </lineage>
</organism>
<dbReference type="CDD" id="cd00090">
    <property type="entry name" value="HTH_ARSR"/>
    <property type="match status" value="1"/>
</dbReference>
<dbReference type="GO" id="GO:0003677">
    <property type="term" value="F:DNA binding"/>
    <property type="evidence" value="ECO:0007669"/>
    <property type="project" value="UniProtKB-KW"/>
</dbReference>
<dbReference type="InterPro" id="IPR036390">
    <property type="entry name" value="WH_DNA-bd_sf"/>
</dbReference>
<dbReference type="InterPro" id="IPR001845">
    <property type="entry name" value="HTH_ArsR_DNA-bd_dom"/>
</dbReference>
<keyword evidence="1" id="KW-0805">Transcription regulation</keyword>
<protein>
    <submittedName>
        <fullName evidence="5">ArsR family transcriptional regulator</fullName>
    </submittedName>
</protein>
<dbReference type="GO" id="GO:0003700">
    <property type="term" value="F:DNA-binding transcription factor activity"/>
    <property type="evidence" value="ECO:0007669"/>
    <property type="project" value="InterPro"/>
</dbReference>
<dbReference type="PANTHER" id="PTHR43132">
    <property type="entry name" value="ARSENICAL RESISTANCE OPERON REPRESSOR ARSR-RELATED"/>
    <property type="match status" value="1"/>
</dbReference>
<evidence type="ECO:0000313" key="6">
    <source>
        <dbReference type="Proteomes" id="UP000315133"/>
    </source>
</evidence>
<comment type="caution">
    <text evidence="5">The sequence shown here is derived from an EMBL/GenBank/DDBJ whole genome shotgun (WGS) entry which is preliminary data.</text>
</comment>
<keyword evidence="6" id="KW-1185">Reference proteome</keyword>
<proteinExistence type="predicted"/>
<evidence type="ECO:0000256" key="2">
    <source>
        <dbReference type="ARBA" id="ARBA00023125"/>
    </source>
</evidence>